<keyword evidence="1" id="KW-0812">Transmembrane</keyword>
<dbReference type="AlphaFoldDB" id="A0A565A5G5"/>
<dbReference type="VEuPathDB" id="PlasmoDB:PVX_143260"/>
<dbReference type="Proteomes" id="UP000220605">
    <property type="component" value="Unassembled WGS sequence"/>
</dbReference>
<sequence length="185" mass="21729">MINFHIFIKIVTFISLTWMYICNNDVFFFIKILEKERQQYGTIDMRHFRLLAIKNGIKKKIFDKLDGIRLLAKNMKDDKKCFTKVLKRYGIPFCLSAIFVFAVGIINILNICRVKCFYSVTKMQDTLFHVGYSILLDILPITIFLVLSYIMIKVLKYDRLVEGKVEGKKIAKKISCYYDDGFNST</sequence>
<accession>A0A565A5G5</accession>
<protein>
    <submittedName>
        <fullName evidence="2">Uncharacterized protein</fullName>
    </submittedName>
</protein>
<reference evidence="2" key="1">
    <citation type="submission" date="2016-07" db="EMBL/GenBank/DDBJ databases">
        <authorList>
            <consortium name="Pathogen Informatics"/>
        </authorList>
    </citation>
    <scope>NUCLEOTIDE SEQUENCE</scope>
</reference>
<evidence type="ECO:0000256" key="1">
    <source>
        <dbReference type="SAM" id="Phobius"/>
    </source>
</evidence>
<dbReference type="InterPro" id="IPR022139">
    <property type="entry name" value="Fam-L/Fam-M-like_plasmodium"/>
</dbReference>
<proteinExistence type="predicted"/>
<feature type="transmembrane region" description="Helical" evidence="1">
    <location>
        <begin position="89"/>
        <end position="109"/>
    </location>
</feature>
<feature type="transmembrane region" description="Helical" evidence="1">
    <location>
        <begin position="129"/>
        <end position="152"/>
    </location>
</feature>
<dbReference type="VEuPathDB" id="PlasmoDB:PVW1_070006300"/>
<gene>
    <name evidence="2" type="ORF">PVP01_0008000</name>
</gene>
<feature type="transmembrane region" description="Helical" evidence="1">
    <location>
        <begin position="6"/>
        <end position="30"/>
    </location>
</feature>
<dbReference type="Pfam" id="PF12420">
    <property type="entry name" value="DUF3671"/>
    <property type="match status" value="2"/>
</dbReference>
<dbReference type="VEuPathDB" id="PlasmoDB:PVP01_0008000"/>
<keyword evidence="1" id="KW-0472">Membrane</keyword>
<dbReference type="VEuPathDB" id="PlasmoDB:PVPAM_030030200"/>
<evidence type="ECO:0000313" key="2">
    <source>
        <dbReference type="EMBL" id="VVA00088.1"/>
    </source>
</evidence>
<organism evidence="2">
    <name type="scientific">Plasmodium vivax</name>
    <name type="common">malaria parasite P. vivax</name>
    <dbReference type="NCBI Taxonomy" id="5855"/>
    <lineage>
        <taxon>Eukaryota</taxon>
        <taxon>Sar</taxon>
        <taxon>Alveolata</taxon>
        <taxon>Apicomplexa</taxon>
        <taxon>Aconoidasida</taxon>
        <taxon>Haemosporida</taxon>
        <taxon>Plasmodiidae</taxon>
        <taxon>Plasmodium</taxon>
        <taxon>Plasmodium (Plasmodium)</taxon>
    </lineage>
</organism>
<keyword evidence="1" id="KW-1133">Transmembrane helix</keyword>
<name>A0A565A5G5_PLAVI</name>
<dbReference type="EMBL" id="FLZR02000032">
    <property type="protein sequence ID" value="VVA00088.1"/>
    <property type="molecule type" value="Genomic_DNA"/>
</dbReference>